<dbReference type="RefSeq" id="WP_259858019.1">
    <property type="nucleotide sequence ID" value="NZ_BAAAST010000007.1"/>
</dbReference>
<dbReference type="Proteomes" id="UP001059617">
    <property type="component" value="Chromosome"/>
</dbReference>
<protein>
    <submittedName>
        <fullName evidence="2">DUF2752 domain-containing protein</fullName>
    </submittedName>
</protein>
<proteinExistence type="predicted"/>
<reference evidence="2" key="1">
    <citation type="submission" date="2021-04" db="EMBL/GenBank/DDBJ databases">
        <authorList>
            <person name="Hartkoorn R.C."/>
            <person name="Beaudoing E."/>
            <person name="Hot D."/>
        </authorList>
    </citation>
    <scope>NUCLEOTIDE SEQUENCE</scope>
    <source>
        <strain evidence="2">NRRL B-16292</strain>
    </source>
</reference>
<dbReference type="InterPro" id="IPR021215">
    <property type="entry name" value="DUF2752"/>
</dbReference>
<name>A0ABY5VWU8_9ACTN</name>
<gene>
    <name evidence="2" type="ORF">Dfulv_34580</name>
</gene>
<accession>A0ABY5VWU8</accession>
<keyword evidence="1" id="KW-0812">Transmembrane</keyword>
<reference evidence="2" key="2">
    <citation type="submission" date="2022-09" db="EMBL/GenBank/DDBJ databases">
        <title>Biosynthetic gene clusters of Dactylosporangioum fulvum.</title>
        <authorList>
            <person name="Caradec T."/>
        </authorList>
    </citation>
    <scope>NUCLEOTIDE SEQUENCE</scope>
    <source>
        <strain evidence="2">NRRL B-16292</strain>
    </source>
</reference>
<dbReference type="Pfam" id="PF10825">
    <property type="entry name" value="DUF2752"/>
    <property type="match status" value="1"/>
</dbReference>
<evidence type="ECO:0000313" key="2">
    <source>
        <dbReference type="EMBL" id="UWP80261.1"/>
    </source>
</evidence>
<evidence type="ECO:0000313" key="3">
    <source>
        <dbReference type="Proteomes" id="UP001059617"/>
    </source>
</evidence>
<feature type="transmembrane region" description="Helical" evidence="1">
    <location>
        <begin position="83"/>
        <end position="106"/>
    </location>
</feature>
<feature type="transmembrane region" description="Helical" evidence="1">
    <location>
        <begin position="12"/>
        <end position="34"/>
    </location>
</feature>
<keyword evidence="1" id="KW-1133">Transmembrane helix</keyword>
<keyword evidence="3" id="KW-1185">Reference proteome</keyword>
<keyword evidence="1" id="KW-0472">Membrane</keyword>
<feature type="transmembrane region" description="Helical" evidence="1">
    <location>
        <begin position="118"/>
        <end position="136"/>
    </location>
</feature>
<sequence length="150" mass="17015">MNTAPTLRRRSGWVRYIPLWLLTLPAGWFAYVLAYNPTDRVADPTGPCLWHAVFGIDGPTCGITRMTWYLLHGDLIDAARMHLAALLLVPIGAYAYLWWAGGWILGVQLPMLRISTKLAIGYAAFFLLYATVLRNLPWSPFTWFYVPNLT</sequence>
<dbReference type="EMBL" id="CP073720">
    <property type="protein sequence ID" value="UWP80261.1"/>
    <property type="molecule type" value="Genomic_DNA"/>
</dbReference>
<evidence type="ECO:0000256" key="1">
    <source>
        <dbReference type="SAM" id="Phobius"/>
    </source>
</evidence>
<organism evidence="2 3">
    <name type="scientific">Dactylosporangium fulvum</name>
    <dbReference type="NCBI Taxonomy" id="53359"/>
    <lineage>
        <taxon>Bacteria</taxon>
        <taxon>Bacillati</taxon>
        <taxon>Actinomycetota</taxon>
        <taxon>Actinomycetes</taxon>
        <taxon>Micromonosporales</taxon>
        <taxon>Micromonosporaceae</taxon>
        <taxon>Dactylosporangium</taxon>
    </lineage>
</organism>